<accession>A0A8S3ZH64</accession>
<gene>
    <name evidence="2" type="ORF">CUNI_LOCUS13046</name>
</gene>
<comment type="caution">
    <text evidence="2">The sequence shown here is derived from an EMBL/GenBank/DDBJ whole genome shotgun (WGS) entry which is preliminary data.</text>
</comment>
<proteinExistence type="predicted"/>
<evidence type="ECO:0000313" key="2">
    <source>
        <dbReference type="EMBL" id="CAG5127488.1"/>
    </source>
</evidence>
<name>A0A8S3ZH64_9EUPU</name>
<sequence length="367" mass="40200">MGSAVAKPLIRRRGWEKTKDVAVNTPNWNVDENVNDNCQPSVGCLRDSPAGVNKISHLINGLQAANEPFTSSPESISSSTLNEIIVTTPVNTPCRTGGPSPRSMSVIRGLSFLDSCFMSSICIPTYRTASPEEPLQPRNTPLRRNPDLEQDTPSETSSTSQSCRSPRTDTSTETNVQLVEVADNASSPEGNDPAASKTQATGLSPDQIGNIRKQLYTEGLNPAEREGGVAFFIPVTEDGMQPLTDGATVAERLTKTKKASLNYEERMILANINRQTQLFKRKQFAVRDIRNVRGAASTTDMTDRMKQFDQENVDFDAFLNNFANDDLDTDEPYTRKTFGSRSLGATDTTGRNINRECDMFLAGDDSS</sequence>
<keyword evidence="3" id="KW-1185">Reference proteome</keyword>
<reference evidence="2" key="1">
    <citation type="submission" date="2021-04" db="EMBL/GenBank/DDBJ databases">
        <authorList>
            <consortium name="Molecular Ecology Group"/>
        </authorList>
    </citation>
    <scope>NUCLEOTIDE SEQUENCE</scope>
</reference>
<evidence type="ECO:0000256" key="1">
    <source>
        <dbReference type="SAM" id="MobiDB-lite"/>
    </source>
</evidence>
<dbReference type="EMBL" id="CAJHNH020002702">
    <property type="protein sequence ID" value="CAG5127488.1"/>
    <property type="molecule type" value="Genomic_DNA"/>
</dbReference>
<evidence type="ECO:0000313" key="3">
    <source>
        <dbReference type="Proteomes" id="UP000678393"/>
    </source>
</evidence>
<dbReference type="Proteomes" id="UP000678393">
    <property type="component" value="Unassembled WGS sequence"/>
</dbReference>
<organism evidence="2 3">
    <name type="scientific">Candidula unifasciata</name>
    <dbReference type="NCBI Taxonomy" id="100452"/>
    <lineage>
        <taxon>Eukaryota</taxon>
        <taxon>Metazoa</taxon>
        <taxon>Spiralia</taxon>
        <taxon>Lophotrochozoa</taxon>
        <taxon>Mollusca</taxon>
        <taxon>Gastropoda</taxon>
        <taxon>Heterobranchia</taxon>
        <taxon>Euthyneura</taxon>
        <taxon>Panpulmonata</taxon>
        <taxon>Eupulmonata</taxon>
        <taxon>Stylommatophora</taxon>
        <taxon>Helicina</taxon>
        <taxon>Helicoidea</taxon>
        <taxon>Geomitridae</taxon>
        <taxon>Candidula</taxon>
    </lineage>
</organism>
<dbReference type="AlphaFoldDB" id="A0A8S3ZH64"/>
<feature type="region of interest" description="Disordered" evidence="1">
    <location>
        <begin position="128"/>
        <end position="206"/>
    </location>
</feature>
<dbReference type="OrthoDB" id="6161751at2759"/>
<protein>
    <submittedName>
        <fullName evidence="2">Uncharacterized protein</fullName>
    </submittedName>
</protein>
<feature type="compositionally biased region" description="Low complexity" evidence="1">
    <location>
        <begin position="151"/>
        <end position="165"/>
    </location>
</feature>